<dbReference type="EMBL" id="JBDFQZ010000002">
    <property type="protein sequence ID" value="KAK9749603.1"/>
    <property type="molecule type" value="Genomic_DNA"/>
</dbReference>
<evidence type="ECO:0000256" key="1">
    <source>
        <dbReference type="SAM" id="Phobius"/>
    </source>
</evidence>
<proteinExistence type="predicted"/>
<feature type="transmembrane region" description="Helical" evidence="1">
    <location>
        <begin position="7"/>
        <end position="28"/>
    </location>
</feature>
<reference evidence="2" key="1">
    <citation type="submission" date="2024-03" db="EMBL/GenBank/DDBJ databases">
        <title>WGS assembly of Saponaria officinalis var. Norfolk2.</title>
        <authorList>
            <person name="Jenkins J."/>
            <person name="Shu S."/>
            <person name="Grimwood J."/>
            <person name="Barry K."/>
            <person name="Goodstein D."/>
            <person name="Schmutz J."/>
            <person name="Leebens-Mack J."/>
            <person name="Osbourn A."/>
        </authorList>
    </citation>
    <scope>NUCLEOTIDE SEQUENCE [LARGE SCALE GENOMIC DNA]</scope>
    <source>
        <strain evidence="2">JIC</strain>
    </source>
</reference>
<dbReference type="PANTHER" id="PTHR36815">
    <property type="entry name" value="BNAC03G48760D PROTEIN"/>
    <property type="match status" value="1"/>
</dbReference>
<accession>A0AAW1MTY9</accession>
<protein>
    <submittedName>
        <fullName evidence="2">Uncharacterized protein</fullName>
    </submittedName>
</protein>
<sequence length="54" mass="6081">MFFRRRFPSLPMLFGAVVIGVISGKAIFGPPLEEYWSKRLQEEAAAKEAEPKPS</sequence>
<comment type="caution">
    <text evidence="2">The sequence shown here is derived from an EMBL/GenBank/DDBJ whole genome shotgun (WGS) entry which is preliminary data.</text>
</comment>
<organism evidence="2 3">
    <name type="scientific">Saponaria officinalis</name>
    <name type="common">Common soapwort</name>
    <name type="synonym">Lychnis saponaria</name>
    <dbReference type="NCBI Taxonomy" id="3572"/>
    <lineage>
        <taxon>Eukaryota</taxon>
        <taxon>Viridiplantae</taxon>
        <taxon>Streptophyta</taxon>
        <taxon>Embryophyta</taxon>
        <taxon>Tracheophyta</taxon>
        <taxon>Spermatophyta</taxon>
        <taxon>Magnoliopsida</taxon>
        <taxon>eudicotyledons</taxon>
        <taxon>Gunneridae</taxon>
        <taxon>Pentapetalae</taxon>
        <taxon>Caryophyllales</taxon>
        <taxon>Caryophyllaceae</taxon>
        <taxon>Caryophylleae</taxon>
        <taxon>Saponaria</taxon>
    </lineage>
</organism>
<evidence type="ECO:0000313" key="2">
    <source>
        <dbReference type="EMBL" id="KAK9749603.1"/>
    </source>
</evidence>
<evidence type="ECO:0000313" key="3">
    <source>
        <dbReference type="Proteomes" id="UP001443914"/>
    </source>
</evidence>
<dbReference type="Pfam" id="PF23670">
    <property type="entry name" value="PIGBOS1"/>
    <property type="match status" value="1"/>
</dbReference>
<dbReference type="AlphaFoldDB" id="A0AAW1MTY9"/>
<dbReference type="PANTHER" id="PTHR36815:SF1">
    <property type="entry name" value="OS03G0675700 PROTEIN"/>
    <property type="match status" value="1"/>
</dbReference>
<dbReference type="Proteomes" id="UP001443914">
    <property type="component" value="Unassembled WGS sequence"/>
</dbReference>
<gene>
    <name evidence="2" type="ORF">RND81_02G137700</name>
</gene>
<keyword evidence="1" id="KW-0812">Transmembrane</keyword>
<keyword evidence="1" id="KW-1133">Transmembrane helix</keyword>
<keyword evidence="1" id="KW-0472">Membrane</keyword>
<keyword evidence="3" id="KW-1185">Reference proteome</keyword>
<dbReference type="InterPro" id="IPR057394">
    <property type="entry name" value="PIGBOS1"/>
</dbReference>
<name>A0AAW1MTY9_SAPOF</name>